<evidence type="ECO:0000256" key="3">
    <source>
        <dbReference type="ARBA" id="ARBA00022801"/>
    </source>
</evidence>
<keyword evidence="5" id="KW-1133">Transmembrane helix</keyword>
<evidence type="ECO:0000259" key="7">
    <source>
        <dbReference type="Pfam" id="PF13742"/>
    </source>
</evidence>
<evidence type="ECO:0000256" key="4">
    <source>
        <dbReference type="ARBA" id="ARBA00022839"/>
    </source>
</evidence>
<dbReference type="GO" id="GO:0003676">
    <property type="term" value="F:nucleic acid binding"/>
    <property type="evidence" value="ECO:0007669"/>
    <property type="project" value="InterPro"/>
</dbReference>
<dbReference type="EMBL" id="BIXZ01000009">
    <property type="protein sequence ID" value="GCF15647.1"/>
    <property type="molecule type" value="Genomic_DNA"/>
</dbReference>
<comment type="caution">
    <text evidence="8">The sequence shown here is derived from an EMBL/GenBank/DDBJ whole genome shotgun (WGS) entry which is preliminary data.</text>
</comment>
<dbReference type="Pfam" id="PF13742">
    <property type="entry name" value="tRNA_anti_2"/>
    <property type="match status" value="1"/>
</dbReference>
<keyword evidence="4" id="KW-0269">Exonuclease</keyword>
<dbReference type="RefSeq" id="WP_137685113.1">
    <property type="nucleotide sequence ID" value="NZ_BIXZ01000009.1"/>
</dbReference>
<name>A0A4C2EPM2_9EURY</name>
<dbReference type="OrthoDB" id="60263at2157"/>
<dbReference type="CDD" id="cd04489">
    <property type="entry name" value="ExoVII_LU_OBF"/>
    <property type="match status" value="1"/>
</dbReference>
<dbReference type="InterPro" id="IPR003753">
    <property type="entry name" value="Exonuc_VII_L"/>
</dbReference>
<keyword evidence="5" id="KW-0472">Membrane</keyword>
<feature type="domain" description="Exonuclease VII large subunit C-terminal" evidence="6">
    <location>
        <begin position="137"/>
        <end position="313"/>
    </location>
</feature>
<dbReference type="GO" id="GO:0009318">
    <property type="term" value="C:exodeoxyribonuclease VII complex"/>
    <property type="evidence" value="ECO:0007669"/>
    <property type="project" value="InterPro"/>
</dbReference>
<protein>
    <submittedName>
        <fullName evidence="8">Uncharacterized protein</fullName>
    </submittedName>
</protein>
<dbReference type="InterPro" id="IPR025824">
    <property type="entry name" value="OB-fold_nuc-bd_dom"/>
</dbReference>
<dbReference type="NCBIfam" id="TIGR00237">
    <property type="entry name" value="xseA"/>
    <property type="match status" value="1"/>
</dbReference>
<evidence type="ECO:0000256" key="5">
    <source>
        <dbReference type="SAM" id="Phobius"/>
    </source>
</evidence>
<organism evidence="8 9">
    <name type="scientific">Haloarcula mannanilytica</name>
    <dbReference type="NCBI Taxonomy" id="2509225"/>
    <lineage>
        <taxon>Archaea</taxon>
        <taxon>Methanobacteriati</taxon>
        <taxon>Methanobacteriota</taxon>
        <taxon>Stenosarchaea group</taxon>
        <taxon>Halobacteria</taxon>
        <taxon>Halobacteriales</taxon>
        <taxon>Haloarculaceae</taxon>
        <taxon>Haloarcula</taxon>
    </lineage>
</organism>
<dbReference type="GO" id="GO:0006308">
    <property type="term" value="P:DNA catabolic process"/>
    <property type="evidence" value="ECO:0007669"/>
    <property type="project" value="InterPro"/>
</dbReference>
<keyword evidence="9" id="KW-1185">Reference proteome</keyword>
<evidence type="ECO:0000313" key="9">
    <source>
        <dbReference type="Proteomes" id="UP000304382"/>
    </source>
</evidence>
<dbReference type="PANTHER" id="PTHR30008">
    <property type="entry name" value="EXODEOXYRIBONUCLEASE 7 LARGE SUBUNIT"/>
    <property type="match status" value="1"/>
</dbReference>
<proteinExistence type="predicted"/>
<feature type="transmembrane region" description="Helical" evidence="5">
    <location>
        <begin position="326"/>
        <end position="347"/>
    </location>
</feature>
<dbReference type="Proteomes" id="UP000304382">
    <property type="component" value="Unassembled WGS sequence"/>
</dbReference>
<evidence type="ECO:0000256" key="1">
    <source>
        <dbReference type="ARBA" id="ARBA00022490"/>
    </source>
</evidence>
<reference evidence="8 9" key="1">
    <citation type="submission" date="2019-02" db="EMBL/GenBank/DDBJ databases">
        <title>Haloarcula mannanilyticum sp. nov., a mannan degrading haloarchaeon isolated from commercial salt.</title>
        <authorList>
            <person name="Enomoto S."/>
            <person name="Shimane Y."/>
            <person name="Kamekura M."/>
            <person name="Ito T."/>
            <person name="Moriya O."/>
            <person name="Ihara K."/>
            <person name="Takahashi-Ando N."/>
            <person name="Fukushima Y."/>
            <person name="Yoshida Y."/>
            <person name="Usama R."/>
            <person name="Takai K."/>
            <person name="Minegishi H."/>
        </authorList>
    </citation>
    <scope>NUCLEOTIDE SEQUENCE [LARGE SCALE GENOMIC DNA]</scope>
    <source>
        <strain evidence="8 9">MD130-1</strain>
    </source>
</reference>
<keyword evidence="3" id="KW-0378">Hydrolase</keyword>
<accession>A0A4C2EPM2</accession>
<dbReference type="Pfam" id="PF02601">
    <property type="entry name" value="Exonuc_VII_L"/>
    <property type="match status" value="1"/>
</dbReference>
<feature type="domain" description="OB-fold nucleic acid binding" evidence="7">
    <location>
        <begin position="20"/>
        <end position="109"/>
    </location>
</feature>
<evidence type="ECO:0000256" key="2">
    <source>
        <dbReference type="ARBA" id="ARBA00022722"/>
    </source>
</evidence>
<dbReference type="GO" id="GO:0008855">
    <property type="term" value="F:exodeoxyribonuclease VII activity"/>
    <property type="evidence" value="ECO:0007669"/>
    <property type="project" value="InterPro"/>
</dbReference>
<gene>
    <name evidence="8" type="ORF">Harman_35820</name>
</gene>
<dbReference type="InterPro" id="IPR020579">
    <property type="entry name" value="Exonuc_VII_lsu_C"/>
</dbReference>
<evidence type="ECO:0000259" key="6">
    <source>
        <dbReference type="Pfam" id="PF02601"/>
    </source>
</evidence>
<dbReference type="PANTHER" id="PTHR30008:SF0">
    <property type="entry name" value="EXODEOXYRIBONUCLEASE 7 LARGE SUBUNIT"/>
    <property type="match status" value="1"/>
</dbReference>
<keyword evidence="1" id="KW-0963">Cytoplasm</keyword>
<dbReference type="AlphaFoldDB" id="A0A4C2EPM2"/>
<keyword evidence="2" id="KW-0540">Nuclease</keyword>
<keyword evidence="5" id="KW-0812">Transmembrane</keyword>
<evidence type="ECO:0000313" key="8">
    <source>
        <dbReference type="EMBL" id="GCF15647.1"/>
    </source>
</evidence>
<sequence length="350" mass="38246">MADAPDTERQAVEPDAKEVLSVSQLNDRIASVVQNAPALNGVRCIGEITDLHQNSTALYFTLTDGDAELPCMIWANRYREMKADLEDGTEVILEGDIDYWVEGGKIDLKPWEVIVVGDGDQAAAVERLRSELEERGWFDDEQKQRPPAFPERVGVVTSLRGDARYDIQNAIHEQDPTVDILVKDATVQGSEAPTSIANGIHHLDRSEEVDSIIVGRGGGSDSNLQAFNTERVAEAIFTTNTPTVTAIGHTDDRVIAEQVADVATITPTAAGEYIANSREEFLASEVKPLAQQLDAVYETFQQEHEHERELAEAVDEAAAPEGLSPVYYKAAIAVLLLLLLAITGLWLGMI</sequence>